<dbReference type="PANTHER" id="PTHR48258">
    <property type="entry name" value="DUF4218 DOMAIN-CONTAINING PROTEIN-RELATED"/>
    <property type="match status" value="1"/>
</dbReference>
<evidence type="ECO:0000259" key="2">
    <source>
        <dbReference type="Pfam" id="PF13952"/>
    </source>
</evidence>
<feature type="domain" description="DUF4216" evidence="2">
    <location>
        <begin position="27"/>
        <end position="98"/>
    </location>
</feature>
<protein>
    <recommendedName>
        <fullName evidence="2">DUF4216 domain-containing protein</fullName>
    </recommendedName>
</protein>
<feature type="region of interest" description="Disordered" evidence="1">
    <location>
        <begin position="161"/>
        <end position="194"/>
    </location>
</feature>
<dbReference type="InterPro" id="IPR025312">
    <property type="entry name" value="DUF4216"/>
</dbReference>
<accession>A0A843X0T9</accession>
<dbReference type="EMBL" id="NMUH01004609">
    <property type="protein sequence ID" value="MQM10204.1"/>
    <property type="molecule type" value="Genomic_DNA"/>
</dbReference>
<proteinExistence type="predicted"/>
<organism evidence="3 4">
    <name type="scientific">Colocasia esculenta</name>
    <name type="common">Wild taro</name>
    <name type="synonym">Arum esculentum</name>
    <dbReference type="NCBI Taxonomy" id="4460"/>
    <lineage>
        <taxon>Eukaryota</taxon>
        <taxon>Viridiplantae</taxon>
        <taxon>Streptophyta</taxon>
        <taxon>Embryophyta</taxon>
        <taxon>Tracheophyta</taxon>
        <taxon>Spermatophyta</taxon>
        <taxon>Magnoliopsida</taxon>
        <taxon>Liliopsida</taxon>
        <taxon>Araceae</taxon>
        <taxon>Aroideae</taxon>
        <taxon>Colocasieae</taxon>
        <taxon>Colocasia</taxon>
    </lineage>
</organism>
<name>A0A843X0T9_COLES</name>
<dbReference type="PANTHER" id="PTHR48258:SF4">
    <property type="entry name" value="DUF4216 DOMAIN-CONTAINING PROTEIN"/>
    <property type="match status" value="1"/>
</dbReference>
<evidence type="ECO:0000256" key="1">
    <source>
        <dbReference type="SAM" id="MobiDB-lite"/>
    </source>
</evidence>
<feature type="compositionally biased region" description="Acidic residues" evidence="1">
    <location>
        <begin position="172"/>
        <end position="194"/>
    </location>
</feature>
<dbReference type="OrthoDB" id="783578at2759"/>
<sequence length="294" mass="34462">MNSGVCVKGSAYNENEVDYYGILEEVIELQFLGQCNNVFLFKCHWFDPTSIRNDTTYGIVDVKHKSKLSTYEPFILAAQAQQVYYSNYLSLKLRDWWAACRVKTKLFLEYELLPADIELEGVNDIFFQSEPSDARELVASTQFSVDVINEPIFLYKDNEHEEVDPNALERELESDEEEESPDDEDEFEEDDAELDISSASDDEYRYYYKLIYGTWRTEWEGFHLRRPMVYADRDRLPVHAGRPSDRDRLPVHAGHSADRDRLPVHAGRPADRIHRHLTIVRRGQRTIQQTFLDF</sequence>
<dbReference type="Pfam" id="PF13952">
    <property type="entry name" value="DUF4216"/>
    <property type="match status" value="1"/>
</dbReference>
<feature type="region of interest" description="Disordered" evidence="1">
    <location>
        <begin position="239"/>
        <end position="263"/>
    </location>
</feature>
<dbReference type="Proteomes" id="UP000652761">
    <property type="component" value="Unassembled WGS sequence"/>
</dbReference>
<gene>
    <name evidence="3" type="ORF">Taro_043091</name>
</gene>
<comment type="caution">
    <text evidence="3">The sequence shown here is derived from an EMBL/GenBank/DDBJ whole genome shotgun (WGS) entry which is preliminary data.</text>
</comment>
<keyword evidence="4" id="KW-1185">Reference proteome</keyword>
<evidence type="ECO:0000313" key="4">
    <source>
        <dbReference type="Proteomes" id="UP000652761"/>
    </source>
</evidence>
<evidence type="ECO:0000313" key="3">
    <source>
        <dbReference type="EMBL" id="MQM10204.1"/>
    </source>
</evidence>
<dbReference type="AlphaFoldDB" id="A0A843X0T9"/>
<reference evidence="3" key="1">
    <citation type="submission" date="2017-07" db="EMBL/GenBank/DDBJ databases">
        <title>Taro Niue Genome Assembly and Annotation.</title>
        <authorList>
            <person name="Atibalentja N."/>
            <person name="Keating K."/>
            <person name="Fields C.J."/>
        </authorList>
    </citation>
    <scope>NUCLEOTIDE SEQUENCE</scope>
    <source>
        <strain evidence="3">Niue_2</strain>
        <tissue evidence="3">Leaf</tissue>
    </source>
</reference>